<protein>
    <recommendedName>
        <fullName evidence="11">C2H2-type domain-containing protein</fullName>
    </recommendedName>
</protein>
<feature type="domain" description="C2H2-type" evidence="11">
    <location>
        <begin position="279"/>
        <end position="303"/>
    </location>
</feature>
<evidence type="ECO:0000256" key="9">
    <source>
        <dbReference type="PROSITE-ProRule" id="PRU00042"/>
    </source>
</evidence>
<comment type="caution">
    <text evidence="12">The sequence shown here is derived from an EMBL/GenBank/DDBJ whole genome shotgun (WGS) entry which is preliminary data.</text>
</comment>
<dbReference type="PROSITE" id="PS50157">
    <property type="entry name" value="ZINC_FINGER_C2H2_2"/>
    <property type="match status" value="2"/>
</dbReference>
<feature type="domain" description="C2H2-type" evidence="11">
    <location>
        <begin position="251"/>
        <end position="278"/>
    </location>
</feature>
<feature type="region of interest" description="Disordered" evidence="10">
    <location>
        <begin position="1"/>
        <end position="54"/>
    </location>
</feature>
<name>A0AAD4QPL3_9AGAM</name>
<sequence>MHGSAVPMTFTTSGSPSVNTNNASSTNNNFCVMLPRTSSNDDTRRSDDRPTLPPIRDLFGRELSQPLHPNGLVTPINYSPSSHFNQLSLPDESQYRVDQGRSIYNPSPGIHAQAGNHTHLRPLTTPYPSSQRAQRTGYASPMPAAQSLVPFQPESHGTTRSAPSTSNHAGSGYKPESYNYNPKPPPAAGTAQYSYPPPPPPPPQQSYGNSSTSRAASAGYQYARQMVPSYPTTSSAISSGLVTPEQPSAKYECPYCGKGFTRPSSLKIHVHSHTGERPFRCTFEGCSRTFSVQSNMRRHARTHLQSGNEARESEGEEESEEDSPQPQVIQAEEAPPSR</sequence>
<feature type="compositionally biased region" description="Polar residues" evidence="10">
    <location>
        <begin position="9"/>
        <end position="18"/>
    </location>
</feature>
<dbReference type="FunFam" id="3.30.160.60:FF:000125">
    <property type="entry name" value="Putative zinc finger protein 143"/>
    <property type="match status" value="1"/>
</dbReference>
<dbReference type="GO" id="GO:0000785">
    <property type="term" value="C:chromatin"/>
    <property type="evidence" value="ECO:0007669"/>
    <property type="project" value="TreeGrafter"/>
</dbReference>
<evidence type="ECO:0000256" key="2">
    <source>
        <dbReference type="ARBA" id="ARBA00022723"/>
    </source>
</evidence>
<dbReference type="SUPFAM" id="SSF57667">
    <property type="entry name" value="beta-beta-alpha zinc fingers"/>
    <property type="match status" value="1"/>
</dbReference>
<dbReference type="Gene3D" id="3.30.160.60">
    <property type="entry name" value="Classic Zinc Finger"/>
    <property type="match status" value="2"/>
</dbReference>
<evidence type="ECO:0000256" key="3">
    <source>
        <dbReference type="ARBA" id="ARBA00022737"/>
    </source>
</evidence>
<feature type="compositionally biased region" description="Pro residues" evidence="10">
    <location>
        <begin position="195"/>
        <end position="204"/>
    </location>
</feature>
<evidence type="ECO:0000259" key="11">
    <source>
        <dbReference type="PROSITE" id="PS50157"/>
    </source>
</evidence>
<dbReference type="PANTHER" id="PTHR14003:SF20">
    <property type="entry name" value="FINGER DOMAIN PROTEIN, PUTATIVE (AFU_ORTHOLOGUE AFUA_4G10380)-RELATED"/>
    <property type="match status" value="1"/>
</dbReference>
<feature type="compositionally biased region" description="Polar residues" evidence="10">
    <location>
        <begin position="155"/>
        <end position="169"/>
    </location>
</feature>
<evidence type="ECO:0000313" key="12">
    <source>
        <dbReference type="EMBL" id="KAI0305757.1"/>
    </source>
</evidence>
<evidence type="ECO:0000256" key="4">
    <source>
        <dbReference type="ARBA" id="ARBA00022771"/>
    </source>
</evidence>
<dbReference type="GO" id="GO:0000978">
    <property type="term" value="F:RNA polymerase II cis-regulatory region sequence-specific DNA binding"/>
    <property type="evidence" value="ECO:0007669"/>
    <property type="project" value="TreeGrafter"/>
</dbReference>
<evidence type="ECO:0000256" key="8">
    <source>
        <dbReference type="ARBA" id="ARBA00023242"/>
    </source>
</evidence>
<evidence type="ECO:0000256" key="7">
    <source>
        <dbReference type="ARBA" id="ARBA00023163"/>
    </source>
</evidence>
<keyword evidence="5" id="KW-0862">Zinc</keyword>
<dbReference type="GO" id="GO:0005667">
    <property type="term" value="C:transcription regulator complex"/>
    <property type="evidence" value="ECO:0007669"/>
    <property type="project" value="TreeGrafter"/>
</dbReference>
<keyword evidence="13" id="KW-1185">Reference proteome</keyword>
<dbReference type="GO" id="GO:0031519">
    <property type="term" value="C:PcG protein complex"/>
    <property type="evidence" value="ECO:0007669"/>
    <property type="project" value="TreeGrafter"/>
</dbReference>
<accession>A0AAD4QPL3</accession>
<feature type="compositionally biased region" description="Basic and acidic residues" evidence="10">
    <location>
        <begin position="39"/>
        <end position="50"/>
    </location>
</feature>
<dbReference type="GO" id="GO:0008270">
    <property type="term" value="F:zinc ion binding"/>
    <property type="evidence" value="ECO:0007669"/>
    <property type="project" value="UniProtKB-KW"/>
</dbReference>
<evidence type="ECO:0000256" key="5">
    <source>
        <dbReference type="ARBA" id="ARBA00022833"/>
    </source>
</evidence>
<comment type="subcellular location">
    <subcellularLocation>
        <location evidence="1">Nucleus</location>
    </subcellularLocation>
</comment>
<feature type="region of interest" description="Disordered" evidence="10">
    <location>
        <begin position="99"/>
        <end position="217"/>
    </location>
</feature>
<dbReference type="GO" id="GO:0000981">
    <property type="term" value="F:DNA-binding transcription factor activity, RNA polymerase II-specific"/>
    <property type="evidence" value="ECO:0007669"/>
    <property type="project" value="UniProtKB-ARBA"/>
</dbReference>
<dbReference type="InterPro" id="IPR036236">
    <property type="entry name" value="Znf_C2H2_sf"/>
</dbReference>
<evidence type="ECO:0000256" key="1">
    <source>
        <dbReference type="ARBA" id="ARBA00004123"/>
    </source>
</evidence>
<reference evidence="12" key="1">
    <citation type="journal article" date="2022" name="New Phytol.">
        <title>Evolutionary transition to the ectomycorrhizal habit in the genomes of a hyperdiverse lineage of mushroom-forming fungi.</title>
        <authorList>
            <person name="Looney B."/>
            <person name="Miyauchi S."/>
            <person name="Morin E."/>
            <person name="Drula E."/>
            <person name="Courty P.E."/>
            <person name="Kohler A."/>
            <person name="Kuo A."/>
            <person name="LaButti K."/>
            <person name="Pangilinan J."/>
            <person name="Lipzen A."/>
            <person name="Riley R."/>
            <person name="Andreopoulos W."/>
            <person name="He G."/>
            <person name="Johnson J."/>
            <person name="Nolan M."/>
            <person name="Tritt A."/>
            <person name="Barry K.W."/>
            <person name="Grigoriev I.V."/>
            <person name="Nagy L.G."/>
            <person name="Hibbett D."/>
            <person name="Henrissat B."/>
            <person name="Matheny P.B."/>
            <person name="Labbe J."/>
            <person name="Martin F.M."/>
        </authorList>
    </citation>
    <scope>NUCLEOTIDE SEQUENCE</scope>
    <source>
        <strain evidence="12">BPL690</strain>
    </source>
</reference>
<feature type="compositionally biased region" description="Acidic residues" evidence="10">
    <location>
        <begin position="314"/>
        <end position="323"/>
    </location>
</feature>
<dbReference type="EMBL" id="WTXG01000005">
    <property type="protein sequence ID" value="KAI0305757.1"/>
    <property type="molecule type" value="Genomic_DNA"/>
</dbReference>
<dbReference type="SMART" id="SM00355">
    <property type="entry name" value="ZnF_C2H2"/>
    <property type="match status" value="2"/>
</dbReference>
<keyword evidence="8" id="KW-0539">Nucleus</keyword>
<dbReference type="FunFam" id="3.30.160.60:FF:000060">
    <property type="entry name" value="zinc finger protein 436"/>
    <property type="match status" value="1"/>
</dbReference>
<dbReference type="PANTHER" id="PTHR14003">
    <property type="entry name" value="TRANSCRIPTIONAL REPRESSOR PROTEIN YY"/>
    <property type="match status" value="1"/>
</dbReference>
<keyword evidence="7" id="KW-0804">Transcription</keyword>
<dbReference type="InterPro" id="IPR013087">
    <property type="entry name" value="Znf_C2H2_type"/>
</dbReference>
<evidence type="ECO:0000256" key="10">
    <source>
        <dbReference type="SAM" id="MobiDB-lite"/>
    </source>
</evidence>
<dbReference type="Proteomes" id="UP001203297">
    <property type="component" value="Unassembled WGS sequence"/>
</dbReference>
<organism evidence="12 13">
    <name type="scientific">Multifurca ochricompacta</name>
    <dbReference type="NCBI Taxonomy" id="376703"/>
    <lineage>
        <taxon>Eukaryota</taxon>
        <taxon>Fungi</taxon>
        <taxon>Dikarya</taxon>
        <taxon>Basidiomycota</taxon>
        <taxon>Agaricomycotina</taxon>
        <taxon>Agaricomycetes</taxon>
        <taxon>Russulales</taxon>
        <taxon>Russulaceae</taxon>
        <taxon>Multifurca</taxon>
    </lineage>
</organism>
<keyword evidence="2" id="KW-0479">Metal-binding</keyword>
<keyword evidence="6" id="KW-0805">Transcription regulation</keyword>
<feature type="region of interest" description="Disordered" evidence="10">
    <location>
        <begin position="297"/>
        <end position="338"/>
    </location>
</feature>
<dbReference type="PROSITE" id="PS00028">
    <property type="entry name" value="ZINC_FINGER_C2H2_1"/>
    <property type="match status" value="2"/>
</dbReference>
<feature type="compositionally biased region" description="Low complexity" evidence="10">
    <location>
        <begin position="19"/>
        <end position="38"/>
    </location>
</feature>
<keyword evidence="3" id="KW-0677">Repeat</keyword>
<evidence type="ECO:0000256" key="6">
    <source>
        <dbReference type="ARBA" id="ARBA00023015"/>
    </source>
</evidence>
<proteinExistence type="predicted"/>
<keyword evidence="4 9" id="KW-0863">Zinc-finger</keyword>
<gene>
    <name evidence="12" type="ORF">B0F90DRAFT_1700817</name>
</gene>
<evidence type="ECO:0000313" key="13">
    <source>
        <dbReference type="Proteomes" id="UP001203297"/>
    </source>
</evidence>
<dbReference type="Pfam" id="PF00096">
    <property type="entry name" value="zf-C2H2"/>
    <property type="match status" value="2"/>
</dbReference>
<dbReference type="AlphaFoldDB" id="A0AAD4QPL3"/>